<protein>
    <recommendedName>
        <fullName evidence="1">Transposase DDE domain-containing protein</fullName>
    </recommendedName>
</protein>
<dbReference type="InterPro" id="IPR025668">
    <property type="entry name" value="Tnp_DDE_dom"/>
</dbReference>
<evidence type="ECO:0000313" key="2">
    <source>
        <dbReference type="EMBL" id="GGZ72031.1"/>
    </source>
</evidence>
<feature type="domain" description="Transposase DDE" evidence="1">
    <location>
        <begin position="219"/>
        <end position="336"/>
    </location>
</feature>
<dbReference type="Pfam" id="PF13751">
    <property type="entry name" value="DDE_Tnp_1_6"/>
    <property type="match status" value="1"/>
</dbReference>
<evidence type="ECO:0000259" key="1">
    <source>
        <dbReference type="Pfam" id="PF13751"/>
    </source>
</evidence>
<evidence type="ECO:0000313" key="3">
    <source>
        <dbReference type="Proteomes" id="UP000643403"/>
    </source>
</evidence>
<organism evidence="2 3">
    <name type="scientific">Cognatilysobacter xinjiangensis</name>
    <dbReference type="NCBI Taxonomy" id="546892"/>
    <lineage>
        <taxon>Bacteria</taxon>
        <taxon>Pseudomonadati</taxon>
        <taxon>Pseudomonadota</taxon>
        <taxon>Gammaproteobacteria</taxon>
        <taxon>Lysobacterales</taxon>
        <taxon>Lysobacteraceae</taxon>
        <taxon>Cognatilysobacter</taxon>
    </lineage>
</organism>
<comment type="caution">
    <text evidence="2">The sequence shown here is derived from an EMBL/GenBank/DDBJ whole genome shotgun (WGS) entry which is preliminary data.</text>
</comment>
<sequence length="352" mass="39634">MPDHSTFSKNRHGRFRDSDTLRFVFEQVLQRCLAEGLVGGEGFATDASVIKADANRQRGVPGAEATFDGASLARPMREYLEALETFSEERRVPKNVSITDPAAQWTAAPGGPAFYAYSTNYLVDVKSGVIMDVEATPAHRTDEVAATRTMVERVEDRFDIKPERLIGDTAYGTSEMLGWMVEEKSIEPHVPVWDKSESKDGSLGRSDFEWDEAEDEYRCPQGNVLRSTGKPTSDHTLIYRSSVADCAGCPLKPRCCANTTHRKITRQRHESARDVARRIATTERYAQSRRHRKKVEMLFAHLKRILRLDRLRLRGLSGARDEFLLAATAQNLRRMAAWLMPKSEEVSKALAV</sequence>
<proteinExistence type="predicted"/>
<accession>A0ABQ3C7Z9</accession>
<reference evidence="3" key="1">
    <citation type="journal article" date="2019" name="Int. J. Syst. Evol. Microbiol.">
        <title>The Global Catalogue of Microorganisms (GCM) 10K type strain sequencing project: providing services to taxonomists for standard genome sequencing and annotation.</title>
        <authorList>
            <consortium name="The Broad Institute Genomics Platform"/>
            <consortium name="The Broad Institute Genome Sequencing Center for Infectious Disease"/>
            <person name="Wu L."/>
            <person name="Ma J."/>
        </authorList>
    </citation>
    <scope>NUCLEOTIDE SEQUENCE [LARGE SCALE GENOMIC DNA]</scope>
    <source>
        <strain evidence="3">KCTC 22558</strain>
    </source>
</reference>
<dbReference type="EMBL" id="BMXY01000005">
    <property type="protein sequence ID" value="GGZ72031.1"/>
    <property type="molecule type" value="Genomic_DNA"/>
</dbReference>
<gene>
    <name evidence="2" type="ORF">GCM10008101_27830</name>
</gene>
<keyword evidence="3" id="KW-1185">Reference proteome</keyword>
<dbReference type="Proteomes" id="UP000643403">
    <property type="component" value="Unassembled WGS sequence"/>
</dbReference>
<dbReference type="PANTHER" id="PTHR33408">
    <property type="entry name" value="TRANSPOSASE"/>
    <property type="match status" value="1"/>
</dbReference>
<dbReference type="PANTHER" id="PTHR33408:SF2">
    <property type="entry name" value="TRANSPOSASE DDE DOMAIN-CONTAINING PROTEIN"/>
    <property type="match status" value="1"/>
</dbReference>
<name>A0ABQ3C7Z9_9GAMM</name>